<evidence type="ECO:0000313" key="4">
    <source>
        <dbReference type="Proteomes" id="UP000245998"/>
    </source>
</evidence>
<dbReference type="EMBL" id="QCZG01000017">
    <property type="protein sequence ID" value="PWA11175.1"/>
    <property type="molecule type" value="Genomic_DNA"/>
</dbReference>
<feature type="domain" description="DUF1648" evidence="2">
    <location>
        <begin position="25"/>
        <end position="70"/>
    </location>
</feature>
<feature type="transmembrane region" description="Helical" evidence="1">
    <location>
        <begin position="20"/>
        <end position="39"/>
    </location>
</feature>
<keyword evidence="1" id="KW-0472">Membrane</keyword>
<sequence>MSERPVLKIPKTRLEKVLEVVSVMLIGFMFFQVFFYWSGLPNRIPIHFNARGEADGWGGKESILVLPIIGLFLFKIMFFLSKAPHIYNYPVKVTEENAPKLYLEARRMMILLNFESTLLLTSLHWETVRSAFGKDGLGAWGLPVFLLLIFGTMAISIFRMFRLRKVAP</sequence>
<feature type="transmembrane region" description="Helical" evidence="1">
    <location>
        <begin position="137"/>
        <end position="158"/>
    </location>
</feature>
<accession>A0A2U1K1P7</accession>
<dbReference type="RefSeq" id="WP_116554637.1">
    <property type="nucleotide sequence ID" value="NZ_QCZG01000017.1"/>
</dbReference>
<dbReference type="OrthoDB" id="9808690at2"/>
<keyword evidence="1" id="KW-1133">Transmembrane helix</keyword>
<evidence type="ECO:0000256" key="1">
    <source>
        <dbReference type="SAM" id="Phobius"/>
    </source>
</evidence>
<organism evidence="3 4">
    <name type="scientific">Pueribacillus theae</name>
    <dbReference type="NCBI Taxonomy" id="2171751"/>
    <lineage>
        <taxon>Bacteria</taxon>
        <taxon>Bacillati</taxon>
        <taxon>Bacillota</taxon>
        <taxon>Bacilli</taxon>
        <taxon>Bacillales</taxon>
        <taxon>Bacillaceae</taxon>
        <taxon>Pueribacillus</taxon>
    </lineage>
</organism>
<proteinExistence type="predicted"/>
<dbReference type="InterPro" id="IPR012867">
    <property type="entry name" value="DUF1648"/>
</dbReference>
<evidence type="ECO:0000259" key="2">
    <source>
        <dbReference type="Pfam" id="PF07853"/>
    </source>
</evidence>
<dbReference type="Pfam" id="PF07853">
    <property type="entry name" value="DUF1648"/>
    <property type="match status" value="1"/>
</dbReference>
<protein>
    <recommendedName>
        <fullName evidence="2">DUF1648 domain-containing protein</fullName>
    </recommendedName>
</protein>
<feature type="transmembrane region" description="Helical" evidence="1">
    <location>
        <begin position="62"/>
        <end position="80"/>
    </location>
</feature>
<dbReference type="AlphaFoldDB" id="A0A2U1K1P7"/>
<comment type="caution">
    <text evidence="3">The sequence shown here is derived from an EMBL/GenBank/DDBJ whole genome shotgun (WGS) entry which is preliminary data.</text>
</comment>
<name>A0A2U1K1P7_9BACI</name>
<evidence type="ECO:0000313" key="3">
    <source>
        <dbReference type="EMBL" id="PWA11175.1"/>
    </source>
</evidence>
<keyword evidence="1" id="KW-0812">Transmembrane</keyword>
<dbReference type="Proteomes" id="UP000245998">
    <property type="component" value="Unassembled WGS sequence"/>
</dbReference>
<gene>
    <name evidence="3" type="ORF">DCC39_09380</name>
</gene>
<reference evidence="3 4" key="1">
    <citation type="submission" date="2018-04" db="EMBL/GenBank/DDBJ databases">
        <title>Camelliibacillus theae gen. nov., sp. nov., isolated from Pu'er tea.</title>
        <authorList>
            <person name="Niu L."/>
        </authorList>
    </citation>
    <scope>NUCLEOTIDE SEQUENCE [LARGE SCALE GENOMIC DNA]</scope>
    <source>
        <strain evidence="3 4">T8</strain>
    </source>
</reference>
<keyword evidence="4" id="KW-1185">Reference proteome</keyword>